<gene>
    <name evidence="2" type="ORF">B1207_04220</name>
</gene>
<dbReference type="PANTHER" id="PTHR30383:SF24">
    <property type="entry name" value="THIOESTERASE 1_PROTEASE 1_LYSOPHOSPHOLIPASE L1"/>
    <property type="match status" value="1"/>
</dbReference>
<dbReference type="Gene3D" id="3.40.50.1110">
    <property type="entry name" value="SGNH hydrolase"/>
    <property type="match status" value="1"/>
</dbReference>
<comment type="caution">
    <text evidence="2">The sequence shown here is derived from an EMBL/GenBank/DDBJ whole genome shotgun (WGS) entry which is preliminary data.</text>
</comment>
<evidence type="ECO:0000259" key="1">
    <source>
        <dbReference type="Pfam" id="PF13472"/>
    </source>
</evidence>
<dbReference type="InterPro" id="IPR036514">
    <property type="entry name" value="SGNH_hydro_sf"/>
</dbReference>
<accession>A0A364LLG7</accession>
<dbReference type="Proteomes" id="UP000249458">
    <property type="component" value="Unassembled WGS sequence"/>
</dbReference>
<evidence type="ECO:0000313" key="2">
    <source>
        <dbReference type="EMBL" id="RAP37388.1"/>
    </source>
</evidence>
<organism evidence="2 3">
    <name type="scientific">Legionella quinlivanii</name>
    <dbReference type="NCBI Taxonomy" id="45073"/>
    <lineage>
        <taxon>Bacteria</taxon>
        <taxon>Pseudomonadati</taxon>
        <taxon>Pseudomonadota</taxon>
        <taxon>Gammaproteobacteria</taxon>
        <taxon>Legionellales</taxon>
        <taxon>Legionellaceae</taxon>
        <taxon>Legionella</taxon>
    </lineage>
</organism>
<reference evidence="2 3" key="1">
    <citation type="submission" date="2017-02" db="EMBL/GenBank/DDBJ databases">
        <title>Legionella quilivanii strain from human: case report and whole genome sequencing analysis.</title>
        <authorList>
            <person name="Lalancette C."/>
            <person name="Leduc J.-M."/>
            <person name="Levesque S."/>
            <person name="Fournier E."/>
            <person name="Saoud J."/>
            <person name="Faucher S.P."/>
            <person name="Bernard K."/>
            <person name="Martineau C."/>
            <person name="Longtin J."/>
        </authorList>
    </citation>
    <scope>NUCLEOTIDE SEQUENCE [LARGE SCALE GENOMIC DNA]</scope>
    <source>
        <strain evidence="2 3">ID143958</strain>
    </source>
</reference>
<sequence>MPGKVLALIFSLFMIAPLRAGTVLILGDSLSAGYGIADQKNWVALLDQKLRQYPGNWQTVNLSTSGDTTSNGLTKLPAALKKYKPEIVVIELGANDGLRGLSLAQMSKNLETMINMSRQSNARVVLLATKLPPNYGQQFLTRFDKAYEDLAQKYQLVFVAMFLEGVAGHREYMQNDNIHPNMAAQSKILDNVWPVIEPLIKNNN</sequence>
<dbReference type="PANTHER" id="PTHR30383">
    <property type="entry name" value="THIOESTERASE 1/PROTEASE 1/LYSOPHOSPHOLIPASE L1"/>
    <property type="match status" value="1"/>
</dbReference>
<dbReference type="InterPro" id="IPR013830">
    <property type="entry name" value="SGNH_hydro"/>
</dbReference>
<dbReference type="RefSeq" id="WP_112218754.1">
    <property type="nucleotide sequence ID" value="NZ_MVJN01000003.1"/>
</dbReference>
<dbReference type="Pfam" id="PF13472">
    <property type="entry name" value="Lipase_GDSL_2"/>
    <property type="match status" value="1"/>
</dbReference>
<dbReference type="EMBL" id="MVJN01000003">
    <property type="protein sequence ID" value="RAP37388.1"/>
    <property type="molecule type" value="Genomic_DNA"/>
</dbReference>
<proteinExistence type="predicted"/>
<feature type="domain" description="SGNH hydrolase-type esterase" evidence="1">
    <location>
        <begin position="25"/>
        <end position="184"/>
    </location>
</feature>
<dbReference type="InterPro" id="IPR008265">
    <property type="entry name" value="Lipase_GDSL_AS"/>
</dbReference>
<dbReference type="SUPFAM" id="SSF52266">
    <property type="entry name" value="SGNH hydrolase"/>
    <property type="match status" value="1"/>
</dbReference>
<dbReference type="GO" id="GO:0006629">
    <property type="term" value="P:lipid metabolic process"/>
    <property type="evidence" value="ECO:0007669"/>
    <property type="project" value="InterPro"/>
</dbReference>
<protein>
    <submittedName>
        <fullName evidence="2">Arylesterase</fullName>
    </submittedName>
</protein>
<dbReference type="GO" id="GO:0004622">
    <property type="term" value="F:phosphatidylcholine lysophospholipase activity"/>
    <property type="evidence" value="ECO:0007669"/>
    <property type="project" value="TreeGrafter"/>
</dbReference>
<dbReference type="InterPro" id="IPR051532">
    <property type="entry name" value="Ester_Hydrolysis_Enzymes"/>
</dbReference>
<dbReference type="AlphaFoldDB" id="A0A364LLG7"/>
<evidence type="ECO:0000313" key="3">
    <source>
        <dbReference type="Proteomes" id="UP000249458"/>
    </source>
</evidence>
<dbReference type="PROSITE" id="PS01098">
    <property type="entry name" value="LIPASE_GDSL_SER"/>
    <property type="match status" value="1"/>
</dbReference>
<name>A0A364LLG7_9GAMM</name>
<dbReference type="CDD" id="cd01822">
    <property type="entry name" value="Lysophospholipase_L1_like"/>
    <property type="match status" value="1"/>
</dbReference>